<dbReference type="EMBL" id="BK015689">
    <property type="protein sequence ID" value="DAE20128.1"/>
    <property type="molecule type" value="Genomic_DNA"/>
</dbReference>
<organism evidence="1">
    <name type="scientific">CrAss-like virus sp. ctYsL76</name>
    <dbReference type="NCBI Taxonomy" id="2826826"/>
    <lineage>
        <taxon>Viruses</taxon>
        <taxon>Duplodnaviria</taxon>
        <taxon>Heunggongvirae</taxon>
        <taxon>Uroviricota</taxon>
        <taxon>Caudoviricetes</taxon>
        <taxon>Crassvirales</taxon>
    </lineage>
</organism>
<name>A0A8S5QM22_9CAUD</name>
<reference evidence="1" key="1">
    <citation type="journal article" date="2021" name="Proc. Natl. Acad. Sci. U.S.A.">
        <title>A Catalog of Tens of Thousands of Viruses from Human Metagenomes Reveals Hidden Associations with Chronic Diseases.</title>
        <authorList>
            <person name="Tisza M.J."/>
            <person name="Buck C.B."/>
        </authorList>
    </citation>
    <scope>NUCLEOTIDE SEQUENCE</scope>
    <source>
        <strain evidence="1">CtYsL76</strain>
    </source>
</reference>
<sequence length="30" mass="3662">MNLVVNFQIVFYLHKRTNDDHKDLETMNLL</sequence>
<protein>
    <submittedName>
        <fullName evidence="1">Uncharacterized protein</fullName>
    </submittedName>
</protein>
<proteinExistence type="predicted"/>
<evidence type="ECO:0000313" key="1">
    <source>
        <dbReference type="EMBL" id="DAE20128.1"/>
    </source>
</evidence>
<accession>A0A8S5QM22</accession>